<gene>
    <name evidence="2" type="ORF">CDH04_04710</name>
    <name evidence="3" type="ORF">FZC43_04715</name>
</gene>
<dbReference type="RefSeq" id="WP_112869929.1">
    <property type="nucleotide sequence ID" value="NZ_CP021781.1"/>
</dbReference>
<reference evidence="3 5" key="2">
    <citation type="submission" date="2019-08" db="EMBL/GenBank/DDBJ databases">
        <title>Complete genome sequences of Francisella adeliensis (FSC1325 and FSC1326).</title>
        <authorList>
            <person name="Ohrman C."/>
            <person name="Uneklint I."/>
            <person name="Vallesi A."/>
            <person name="Karlsson L."/>
            <person name="Sjodin A."/>
        </authorList>
    </citation>
    <scope>NUCLEOTIDE SEQUENCE [LARGE SCALE GENOMIC DNA]</scope>
    <source>
        <strain evidence="3 5">FSC1325</strain>
    </source>
</reference>
<dbReference type="KEGG" id="fad:CDH04_04710"/>
<feature type="transmembrane region" description="Helical" evidence="1">
    <location>
        <begin position="62"/>
        <end position="83"/>
    </location>
</feature>
<dbReference type="Proteomes" id="UP000251120">
    <property type="component" value="Chromosome"/>
</dbReference>
<evidence type="ECO:0000313" key="5">
    <source>
        <dbReference type="Proteomes" id="UP000681131"/>
    </source>
</evidence>
<feature type="transmembrane region" description="Helical" evidence="1">
    <location>
        <begin position="304"/>
        <end position="323"/>
    </location>
</feature>
<dbReference type="GO" id="GO:0005886">
    <property type="term" value="C:plasma membrane"/>
    <property type="evidence" value="ECO:0007669"/>
    <property type="project" value="InterPro"/>
</dbReference>
<reference evidence="2 4" key="1">
    <citation type="submission" date="2017-06" db="EMBL/GenBank/DDBJ databases">
        <title>Complete genome of Francisella adeliensis.</title>
        <authorList>
            <person name="Vallesi A."/>
            <person name="Sjodin A."/>
        </authorList>
    </citation>
    <scope>NUCLEOTIDE SEQUENCE [LARGE SCALE GENOMIC DNA]</scope>
    <source>
        <strain evidence="2 4">FDC440</strain>
    </source>
</reference>
<name>A0A2Z4XZ94_9GAMM</name>
<evidence type="ECO:0000313" key="4">
    <source>
        <dbReference type="Proteomes" id="UP000251120"/>
    </source>
</evidence>
<dbReference type="AlphaFoldDB" id="A0A2Z4XZ94"/>
<organism evidence="2 4">
    <name type="scientific">Francisella adeliensis</name>
    <dbReference type="NCBI Taxonomy" id="2007306"/>
    <lineage>
        <taxon>Bacteria</taxon>
        <taxon>Pseudomonadati</taxon>
        <taxon>Pseudomonadota</taxon>
        <taxon>Gammaproteobacteria</taxon>
        <taxon>Thiotrichales</taxon>
        <taxon>Francisellaceae</taxon>
        <taxon>Francisella</taxon>
    </lineage>
</organism>
<evidence type="ECO:0000313" key="3">
    <source>
        <dbReference type="EMBL" id="QIW11990.1"/>
    </source>
</evidence>
<keyword evidence="1" id="KW-1133">Transmembrane helix</keyword>
<dbReference type="Pfam" id="PF04632">
    <property type="entry name" value="FUSC"/>
    <property type="match status" value="1"/>
</dbReference>
<feature type="transmembrane region" description="Helical" evidence="1">
    <location>
        <begin position="426"/>
        <end position="448"/>
    </location>
</feature>
<feature type="transmembrane region" description="Helical" evidence="1">
    <location>
        <begin position="475"/>
        <end position="499"/>
    </location>
</feature>
<protein>
    <recommendedName>
        <fullName evidence="6">Fusaric acid resistance protein</fullName>
    </recommendedName>
</protein>
<dbReference type="GO" id="GO:0022857">
    <property type="term" value="F:transmembrane transporter activity"/>
    <property type="evidence" value="ECO:0007669"/>
    <property type="project" value="InterPro"/>
</dbReference>
<keyword evidence="5" id="KW-1185">Reference proteome</keyword>
<feature type="transmembrane region" description="Helical" evidence="1">
    <location>
        <begin position="343"/>
        <end position="365"/>
    </location>
</feature>
<feature type="transmembrane region" description="Helical" evidence="1">
    <location>
        <begin position="35"/>
        <end position="50"/>
    </location>
</feature>
<feature type="transmembrane region" description="Helical" evidence="1">
    <location>
        <begin position="112"/>
        <end position="132"/>
    </location>
</feature>
<keyword evidence="1" id="KW-0812">Transmembrane</keyword>
<dbReference type="EMBL" id="CP043424">
    <property type="protein sequence ID" value="QIW11990.1"/>
    <property type="molecule type" value="Genomic_DNA"/>
</dbReference>
<dbReference type="EMBL" id="CP021781">
    <property type="protein sequence ID" value="AXA33755.1"/>
    <property type="molecule type" value="Genomic_DNA"/>
</dbReference>
<feature type="transmembrane region" description="Helical" evidence="1">
    <location>
        <begin position="89"/>
        <end position="107"/>
    </location>
</feature>
<evidence type="ECO:0000313" key="2">
    <source>
        <dbReference type="EMBL" id="AXA33755.1"/>
    </source>
</evidence>
<dbReference type="OrthoDB" id="9807111at2"/>
<dbReference type="Proteomes" id="UP000681131">
    <property type="component" value="Chromosome"/>
</dbReference>
<accession>A0A2Z4XZ94</accession>
<sequence length="574" mass="64151">MLKDFIYKNQNNILQCFRIFLAVNIVLYISVCLDLYKPMWAVIGAVFLQLRPEAGFVIEKALCLIIATLTGAIIGSAIVVYFIPYPLLAILSLMFFLIICSVILTGINHSNFIYGLALGNITAILVVFYSVSDQNITATGVFNIASARVTEIGLGCITACLISFLIKPQSVKNIYKKHSNQVFLATIKHLNTLTNIHTADEFSINTSTKEIIETTVALHNDSSANIYETLNDKNHYILFSNSALAMLKLIKDYSKYKDKNISEDHFIYYSDLLNSHLKTISLGTNIKDKIKDLKISLKDYSQPIIIRNIYLALIKFLIAYTNLDANKKNLKGISLPKIKNYHNPAIICTATIRTISIFIICTLLWMLSKGNAGLLVALIIMLVLSQLFAGIPKSTILVRNVLVGVFISAPIAIIIKLFLMPQVLGFVELFLVLFSLSLSIGVICLTITKFQMHGFGYCLGIIFIIQPDNHMNFDIINSISICIGLLIGGCVFYAIYNLLPNSPNILTQKLAIKALYNDLKKVGKTINTKDQFTATVAKKVLCVYKYELPNNDMSKNYVDEMHGILNKANKYLKR</sequence>
<evidence type="ECO:0000256" key="1">
    <source>
        <dbReference type="SAM" id="Phobius"/>
    </source>
</evidence>
<feature type="transmembrane region" description="Helical" evidence="1">
    <location>
        <begin position="397"/>
        <end position="419"/>
    </location>
</feature>
<feature type="transmembrane region" description="Helical" evidence="1">
    <location>
        <begin position="372"/>
        <end position="391"/>
    </location>
</feature>
<evidence type="ECO:0008006" key="6">
    <source>
        <dbReference type="Google" id="ProtNLM"/>
    </source>
</evidence>
<proteinExistence type="predicted"/>
<feature type="transmembrane region" description="Helical" evidence="1">
    <location>
        <begin position="144"/>
        <end position="166"/>
    </location>
</feature>
<dbReference type="InterPro" id="IPR006726">
    <property type="entry name" value="PHBA_efflux_AaeB/fusaric-R"/>
</dbReference>
<keyword evidence="1" id="KW-0472">Membrane</keyword>